<dbReference type="GO" id="GO:0030170">
    <property type="term" value="F:pyridoxal phosphate binding"/>
    <property type="evidence" value="ECO:0007669"/>
    <property type="project" value="InterPro"/>
</dbReference>
<dbReference type="Gene3D" id="3.40.640.10">
    <property type="entry name" value="Type I PLP-dependent aspartate aminotransferase-like (Major domain)"/>
    <property type="match status" value="1"/>
</dbReference>
<dbReference type="InterPro" id="IPR015424">
    <property type="entry name" value="PyrdxlP-dep_Trfase"/>
</dbReference>
<gene>
    <name evidence="7" type="primary">goaG</name>
    <name evidence="7" type="ordered locus">RSPO_c03334</name>
</gene>
<dbReference type="AlphaFoldDB" id="F6G4M8"/>
<keyword evidence="4 7" id="KW-0808">Transferase</keyword>
<dbReference type="InterPro" id="IPR049704">
    <property type="entry name" value="Aminotrans_3_PPA_site"/>
</dbReference>
<dbReference type="SUPFAM" id="SSF53383">
    <property type="entry name" value="PLP-dependent transferases"/>
    <property type="match status" value="1"/>
</dbReference>
<sequence>MDDSVACNAQLRRQLPRRGQARAGLQLIAQDAFLQHAIETAVVGLAAGAGAIEAALQIVHQHAGAMGGGMFCHGRRRGAELAPSEKHDWVSLYGANGCHTGPHRIFFRRRSPNAMNARDPQHNAQWNARRLAATPRGVGVMTDRYAERAENAQFWDVEGRRTIDFAAGIAVVNTGHRHPRLVQAVRAQLEHFTHTAFQIVPYASYVELAERLNTLTPGTHAKKTAFFTTGAEAVENAIKIARAHTGRPGVIALTGAFHGRTFMGMSLTGKVVPYKTGFGPFPGSIYHVPAPIALHGVSTQDALDAIDRLFKADIDPRQVAAIIFEPVQGEGGFYQMPADFVRAIRALCDAHGIVMIADEVQTGFARTGKLFAMEHTGVLPDLTTMAKGLAGGLPLSAVTGRAEIMDAPAPGGLGGTYAGNPLAVAAAHAVLDIIADEQLCERAAALGRRLVDALDAAKATQPRIAEVRGVGAMVAVEFNTPDGKPDADFTRAVQQRALEAGLLLLSCGVHGNVIRFLFPLTIDDAVFEEGLAILQRALEG</sequence>
<dbReference type="FunFam" id="3.40.640.10:FF:000013">
    <property type="entry name" value="4-aminobutyrate aminotransferase"/>
    <property type="match status" value="1"/>
</dbReference>
<dbReference type="GO" id="GO:0042802">
    <property type="term" value="F:identical protein binding"/>
    <property type="evidence" value="ECO:0007669"/>
    <property type="project" value="TreeGrafter"/>
</dbReference>
<dbReference type="HOGENOM" id="CLU_016922_10_0_4"/>
<protein>
    <submittedName>
        <fullName evidence="7">4-aminobutyrate aminotransferase protein</fullName>
    </submittedName>
</protein>
<dbReference type="Pfam" id="PF00202">
    <property type="entry name" value="Aminotran_3"/>
    <property type="match status" value="1"/>
</dbReference>
<dbReference type="KEGG" id="rsn:RSPO_c03334"/>
<dbReference type="InterPro" id="IPR050103">
    <property type="entry name" value="Class-III_PLP-dep_AT"/>
</dbReference>
<dbReference type="PROSITE" id="PS00600">
    <property type="entry name" value="AA_TRANSFER_CLASS_3"/>
    <property type="match status" value="1"/>
</dbReference>
<dbReference type="PANTHER" id="PTHR11986">
    <property type="entry name" value="AMINOTRANSFERASE CLASS III"/>
    <property type="match status" value="1"/>
</dbReference>
<evidence type="ECO:0000256" key="1">
    <source>
        <dbReference type="ARBA" id="ARBA00001933"/>
    </source>
</evidence>
<evidence type="ECO:0000313" key="8">
    <source>
        <dbReference type="Proteomes" id="UP000007953"/>
    </source>
</evidence>
<name>F6G4M8_RALS8</name>
<dbReference type="Proteomes" id="UP000007953">
    <property type="component" value="Chromosome"/>
</dbReference>
<dbReference type="GO" id="GO:0009448">
    <property type="term" value="P:gamma-aminobutyric acid metabolic process"/>
    <property type="evidence" value="ECO:0007669"/>
    <property type="project" value="InterPro"/>
</dbReference>
<proteinExistence type="inferred from homology"/>
<evidence type="ECO:0000256" key="3">
    <source>
        <dbReference type="ARBA" id="ARBA00022576"/>
    </source>
</evidence>
<dbReference type="CDD" id="cd00610">
    <property type="entry name" value="OAT_like"/>
    <property type="match status" value="1"/>
</dbReference>
<dbReference type="InterPro" id="IPR005814">
    <property type="entry name" value="Aminotrans_3"/>
</dbReference>
<dbReference type="PANTHER" id="PTHR11986:SF58">
    <property type="entry name" value="LEUCINE_METHIONINE RACEMASE"/>
    <property type="match status" value="1"/>
</dbReference>
<dbReference type="InterPro" id="IPR004632">
    <property type="entry name" value="4NH2But_aminotransferase_bac"/>
</dbReference>
<dbReference type="InterPro" id="IPR015422">
    <property type="entry name" value="PyrdxlP-dep_Trfase_small"/>
</dbReference>
<evidence type="ECO:0000256" key="6">
    <source>
        <dbReference type="RuleBase" id="RU003560"/>
    </source>
</evidence>
<accession>F6G4M8</accession>
<dbReference type="GO" id="GO:0034386">
    <property type="term" value="F:4-aminobutyrate:2-oxoglutarate transaminase activity"/>
    <property type="evidence" value="ECO:0007669"/>
    <property type="project" value="InterPro"/>
</dbReference>
<evidence type="ECO:0000256" key="2">
    <source>
        <dbReference type="ARBA" id="ARBA00008954"/>
    </source>
</evidence>
<keyword evidence="5 6" id="KW-0663">Pyridoxal phosphate</keyword>
<dbReference type="eggNOG" id="COG0160">
    <property type="taxonomic scope" value="Bacteria"/>
</dbReference>
<keyword evidence="3 7" id="KW-0032">Aminotransferase</keyword>
<dbReference type="EMBL" id="CP002819">
    <property type="protein sequence ID" value="AEG70625.1"/>
    <property type="molecule type" value="Genomic_DNA"/>
</dbReference>
<organism evidence="7 8">
    <name type="scientific">Ralstonia solanacearum (strain Po82)</name>
    <dbReference type="NCBI Taxonomy" id="1031711"/>
    <lineage>
        <taxon>Bacteria</taxon>
        <taxon>Pseudomonadati</taxon>
        <taxon>Pseudomonadota</taxon>
        <taxon>Betaproteobacteria</taxon>
        <taxon>Burkholderiales</taxon>
        <taxon>Burkholderiaceae</taxon>
        <taxon>Ralstonia</taxon>
        <taxon>Ralstonia solanacearum species complex</taxon>
    </lineage>
</organism>
<dbReference type="NCBIfam" id="TIGR00700">
    <property type="entry name" value="GABAtrnsam"/>
    <property type="match status" value="1"/>
</dbReference>
<evidence type="ECO:0000256" key="4">
    <source>
        <dbReference type="ARBA" id="ARBA00022679"/>
    </source>
</evidence>
<comment type="cofactor">
    <cofactor evidence="1">
        <name>pyridoxal 5'-phosphate</name>
        <dbReference type="ChEBI" id="CHEBI:597326"/>
    </cofactor>
</comment>
<comment type="similarity">
    <text evidence="2 6">Belongs to the class-III pyridoxal-phosphate-dependent aminotransferase family.</text>
</comment>
<evidence type="ECO:0000256" key="5">
    <source>
        <dbReference type="ARBA" id="ARBA00022898"/>
    </source>
</evidence>
<dbReference type="InterPro" id="IPR015421">
    <property type="entry name" value="PyrdxlP-dep_Trfase_major"/>
</dbReference>
<reference evidence="7 8" key="1">
    <citation type="journal article" date="2011" name="J. Bacteriol.">
        <title>Complete genome sequence of the plant pathogen Ralstonia solanacearum strain Po82.</title>
        <authorList>
            <person name="Xu J."/>
            <person name="Zheng H.J."/>
            <person name="Liu L."/>
            <person name="Pan Z.C."/>
            <person name="Prior P."/>
            <person name="Tang B."/>
            <person name="Xu J.S."/>
            <person name="Zhang H."/>
            <person name="Tian Q."/>
            <person name="Zhang L.Q."/>
            <person name="Feng J."/>
        </authorList>
    </citation>
    <scope>NUCLEOTIDE SEQUENCE [LARGE SCALE GENOMIC DNA]</scope>
    <source>
        <strain evidence="7 8">Po82</strain>
    </source>
</reference>
<evidence type="ECO:0000313" key="7">
    <source>
        <dbReference type="EMBL" id="AEG70625.1"/>
    </source>
</evidence>
<dbReference type="PATRIC" id="fig|1031711.3.peg.3266"/>
<dbReference type="Gene3D" id="3.90.1150.10">
    <property type="entry name" value="Aspartate Aminotransferase, domain 1"/>
    <property type="match status" value="1"/>
</dbReference>